<dbReference type="InterPro" id="IPR036938">
    <property type="entry name" value="PAP2/HPO_sf"/>
</dbReference>
<feature type="transmembrane region" description="Helical" evidence="1">
    <location>
        <begin position="137"/>
        <end position="157"/>
    </location>
</feature>
<feature type="transmembrane region" description="Helical" evidence="1">
    <location>
        <begin position="163"/>
        <end position="182"/>
    </location>
</feature>
<feature type="transmembrane region" description="Helical" evidence="1">
    <location>
        <begin position="189"/>
        <end position="222"/>
    </location>
</feature>
<feature type="transmembrane region" description="Helical" evidence="1">
    <location>
        <begin position="36"/>
        <end position="53"/>
    </location>
</feature>
<dbReference type="Gene3D" id="1.20.144.10">
    <property type="entry name" value="Phosphatidic acid phosphatase type 2/haloperoxidase"/>
    <property type="match status" value="1"/>
</dbReference>
<dbReference type="Pfam" id="PF01569">
    <property type="entry name" value="PAP2"/>
    <property type="match status" value="1"/>
</dbReference>
<organism evidence="3 4">
    <name type="scientific">Methanobrevibacter millerae</name>
    <dbReference type="NCBI Taxonomy" id="230361"/>
    <lineage>
        <taxon>Archaea</taxon>
        <taxon>Methanobacteriati</taxon>
        <taxon>Methanobacteriota</taxon>
        <taxon>Methanomada group</taxon>
        <taxon>Methanobacteria</taxon>
        <taxon>Methanobacteriales</taxon>
        <taxon>Methanobacteriaceae</taxon>
        <taxon>Methanobrevibacter</taxon>
    </lineage>
</organism>
<dbReference type="PANTHER" id="PTHR14969:SF13">
    <property type="entry name" value="AT30094P"/>
    <property type="match status" value="1"/>
</dbReference>
<evidence type="ECO:0000256" key="1">
    <source>
        <dbReference type="SAM" id="Phobius"/>
    </source>
</evidence>
<keyword evidence="4" id="KW-1185">Reference proteome</keyword>
<feature type="transmembrane region" description="Helical" evidence="1">
    <location>
        <begin position="242"/>
        <end position="260"/>
    </location>
</feature>
<feature type="domain" description="Phosphatidic acid phosphatase type 2/haloperoxidase" evidence="2">
    <location>
        <begin position="61"/>
        <end position="178"/>
    </location>
</feature>
<keyword evidence="1" id="KW-0472">Membrane</keyword>
<accession>A0A0U3E7Q6</accession>
<dbReference type="Proteomes" id="UP000067738">
    <property type="component" value="Chromosome"/>
</dbReference>
<dbReference type="RefSeq" id="WP_083495815.1">
    <property type="nucleotide sequence ID" value="NZ_CP011266.1"/>
</dbReference>
<dbReference type="KEGG" id="mmil:sm9_0495"/>
<dbReference type="SUPFAM" id="SSF48317">
    <property type="entry name" value="Acid phosphatase/Vanadium-dependent haloperoxidase"/>
    <property type="match status" value="1"/>
</dbReference>
<dbReference type="AlphaFoldDB" id="A0A0U3E7Q6"/>
<reference evidence="3 4" key="1">
    <citation type="submission" date="2015-04" db="EMBL/GenBank/DDBJ databases">
        <title>The complete genome sequence of the rumen methanogen Methanobrevibacter millerae SM9.</title>
        <authorList>
            <person name="Leahy S.C."/>
            <person name="Kelly W.J."/>
            <person name="Pacheco D.M."/>
            <person name="Li D."/>
            <person name="Altermann E."/>
            <person name="Attwood G.T."/>
        </authorList>
    </citation>
    <scope>NUCLEOTIDE SEQUENCE [LARGE SCALE GENOMIC DNA]</scope>
    <source>
        <strain evidence="3 4">SM9</strain>
    </source>
</reference>
<dbReference type="PATRIC" id="fig|230361.4.peg.515"/>
<evidence type="ECO:0000259" key="2">
    <source>
        <dbReference type="SMART" id="SM00014"/>
    </source>
</evidence>
<name>A0A0U3E7Q6_9EURY</name>
<keyword evidence="1" id="KW-1133">Transmembrane helix</keyword>
<keyword evidence="1" id="KW-0812">Transmembrane</keyword>
<dbReference type="EMBL" id="CP011266">
    <property type="protein sequence ID" value="ALT68296.1"/>
    <property type="molecule type" value="Genomic_DNA"/>
</dbReference>
<feature type="transmembrane region" description="Helical" evidence="1">
    <location>
        <begin position="272"/>
        <end position="290"/>
    </location>
</feature>
<evidence type="ECO:0000313" key="3">
    <source>
        <dbReference type="EMBL" id="ALT68296.1"/>
    </source>
</evidence>
<dbReference type="SMART" id="SM00014">
    <property type="entry name" value="acidPPc"/>
    <property type="match status" value="1"/>
</dbReference>
<gene>
    <name evidence="3" type="ORF">sm9_0495</name>
</gene>
<dbReference type="OrthoDB" id="10182at2157"/>
<protein>
    <submittedName>
        <fullName evidence="3">PAP2 family protein</fullName>
    </submittedName>
</protein>
<evidence type="ECO:0000313" key="4">
    <source>
        <dbReference type="Proteomes" id="UP000067738"/>
    </source>
</evidence>
<sequence length="297" mass="33411">MFETVFYFQWEVWLILFMQSSFPDWVFGFFKLVANVVSKNVLAFLFISIYLAYNKEWGKFTLLSLGVAGVCCEFVKVTVARLRPYAAVDKIKCIYPNEPGQDPLNFKIQGYSFPSGHSMMATNLFLAIPIYVRNIQYIAIGLVGVLIVALSRVGLGVHFPTDTIAGFIIALVIILILSCVFDKIENRKYIYLGIVVLSLVGIVFCPAISYIKYVALACGISLGFLVEEKYVNFENPKSRRDAIVRFAGAIILFALLFVLIPKLAGNTDLVKCIEYSLFTFIMLAIYPLAFKKIDRDG</sequence>
<dbReference type="GeneID" id="26735472"/>
<dbReference type="PANTHER" id="PTHR14969">
    <property type="entry name" value="SPHINGOSINE-1-PHOSPHATE PHOSPHOHYDROLASE"/>
    <property type="match status" value="1"/>
</dbReference>
<dbReference type="InterPro" id="IPR000326">
    <property type="entry name" value="PAP2/HPO"/>
</dbReference>
<proteinExistence type="predicted"/>